<name>A0A6G0TVI8_APHGL</name>
<dbReference type="Pfam" id="PF07912">
    <property type="entry name" value="ERp29_N"/>
    <property type="match status" value="1"/>
</dbReference>
<evidence type="ECO:0000313" key="7">
    <source>
        <dbReference type="Proteomes" id="UP000475862"/>
    </source>
</evidence>
<dbReference type="EMBL" id="VYZN01000014">
    <property type="protein sequence ID" value="KAE9539742.1"/>
    <property type="molecule type" value="Genomic_DNA"/>
</dbReference>
<feature type="chain" id="PRO_5026214038" description="Endoplasmic reticulum resident protein 29" evidence="3">
    <location>
        <begin position="29"/>
        <end position="254"/>
    </location>
</feature>
<keyword evidence="7" id="KW-1185">Reference proteome</keyword>
<keyword evidence="2" id="KW-0256">Endoplasmic reticulum</keyword>
<feature type="signal peptide" evidence="3">
    <location>
        <begin position="1"/>
        <end position="28"/>
    </location>
</feature>
<evidence type="ECO:0000313" key="6">
    <source>
        <dbReference type="EMBL" id="KAE9539742.1"/>
    </source>
</evidence>
<gene>
    <name evidence="6" type="ORF">AGLY_004994</name>
</gene>
<organism evidence="6 7">
    <name type="scientific">Aphis glycines</name>
    <name type="common">Soybean aphid</name>
    <dbReference type="NCBI Taxonomy" id="307491"/>
    <lineage>
        <taxon>Eukaryota</taxon>
        <taxon>Metazoa</taxon>
        <taxon>Ecdysozoa</taxon>
        <taxon>Arthropoda</taxon>
        <taxon>Hexapoda</taxon>
        <taxon>Insecta</taxon>
        <taxon>Pterygota</taxon>
        <taxon>Neoptera</taxon>
        <taxon>Paraneoptera</taxon>
        <taxon>Hemiptera</taxon>
        <taxon>Sternorrhyncha</taxon>
        <taxon>Aphidomorpha</taxon>
        <taxon>Aphidoidea</taxon>
        <taxon>Aphididae</taxon>
        <taxon>Aphidini</taxon>
        <taxon>Aphis</taxon>
        <taxon>Aphis</taxon>
    </lineage>
</organism>
<accession>A0A6G0TVI8</accession>
<dbReference type="Proteomes" id="UP000475862">
    <property type="component" value="Unassembled WGS sequence"/>
</dbReference>
<dbReference type="FunFam" id="3.40.30.10:FF:000133">
    <property type="entry name" value="Endoplasmic reticulum resident protein 29"/>
    <property type="match status" value="1"/>
</dbReference>
<evidence type="ECO:0000256" key="3">
    <source>
        <dbReference type="SAM" id="SignalP"/>
    </source>
</evidence>
<evidence type="ECO:0000259" key="4">
    <source>
        <dbReference type="Pfam" id="PF07749"/>
    </source>
</evidence>
<dbReference type="PANTHER" id="PTHR12211">
    <property type="entry name" value="ENDOPLASMIC RETICULUM PROTEIN ERP29"/>
    <property type="match status" value="1"/>
</dbReference>
<reference evidence="6 7" key="1">
    <citation type="submission" date="2019-08" db="EMBL/GenBank/DDBJ databases">
        <title>The genome of the soybean aphid Biotype 1, its phylome, world population structure and adaptation to the North American continent.</title>
        <authorList>
            <person name="Giordano R."/>
            <person name="Donthu R.K."/>
            <person name="Hernandez A.G."/>
            <person name="Wright C.L."/>
            <person name="Zimin A.V."/>
        </authorList>
    </citation>
    <scope>NUCLEOTIDE SEQUENCE [LARGE SCALE GENOMIC DNA]</scope>
    <source>
        <tissue evidence="6">Whole aphids</tissue>
    </source>
</reference>
<dbReference type="OrthoDB" id="417262at2759"/>
<dbReference type="AlphaFoldDB" id="A0A6G0TVI8"/>
<dbReference type="PANTHER" id="PTHR12211:SF0">
    <property type="entry name" value="ENDOPLASMIC RETICULUM RESIDENT PROTEIN 29"/>
    <property type="match status" value="1"/>
</dbReference>
<feature type="domain" description="ERp29 N-terminal" evidence="5">
    <location>
        <begin position="27"/>
        <end position="151"/>
    </location>
</feature>
<dbReference type="Gene3D" id="1.20.1150.12">
    <property type="entry name" value="Endoplasmic reticulum resident protein 29, C-terminal domain"/>
    <property type="match status" value="1"/>
</dbReference>
<dbReference type="GO" id="GO:0005788">
    <property type="term" value="C:endoplasmic reticulum lumen"/>
    <property type="evidence" value="ECO:0007669"/>
    <property type="project" value="InterPro"/>
</dbReference>
<dbReference type="GO" id="GO:0009306">
    <property type="term" value="P:protein secretion"/>
    <property type="evidence" value="ECO:0007669"/>
    <property type="project" value="InterPro"/>
</dbReference>
<dbReference type="SUPFAM" id="SSF47933">
    <property type="entry name" value="ERP29 C domain-like"/>
    <property type="match status" value="1"/>
</dbReference>
<sequence length="254" mass="29269">MFCLDKMLFLQTLSVFVLCFCACRATQSKGVVSLDSLTFDKVLSKFKVSIVKFDVSYPYGEKHEEYVKLGSAYQSVEDLLVAEVPVKDYGDKDNEDLAIRYGISKKDYPVVKLFVNGQSEPYVYNDEDFNQEKLQKFVVKHSKEILYIGLPGTLEKFDGLASEFAREKSVDKRKEILLRAEKLWDISEGKQKQKSAEMYVKSMRKALEKGDEFFQTETIRINNVLKGSMTQEKKADLSVRLNILESFKLQHDEL</sequence>
<dbReference type="SUPFAM" id="SSF52833">
    <property type="entry name" value="Thioredoxin-like"/>
    <property type="match status" value="1"/>
</dbReference>
<evidence type="ECO:0000256" key="1">
    <source>
        <dbReference type="ARBA" id="ARBA00014173"/>
    </source>
</evidence>
<dbReference type="InterPro" id="IPR036356">
    <property type="entry name" value="ERp29_C_sf"/>
</dbReference>
<dbReference type="FunFam" id="1.20.1150.12:FF:000001">
    <property type="entry name" value="Endoplasmic reticulum resident protein 29"/>
    <property type="match status" value="1"/>
</dbReference>
<dbReference type="InterPro" id="IPR012883">
    <property type="entry name" value="ERp29_N"/>
</dbReference>
<dbReference type="CDD" id="cd00238">
    <property type="entry name" value="ERp29c"/>
    <property type="match status" value="1"/>
</dbReference>
<evidence type="ECO:0000256" key="2">
    <source>
        <dbReference type="ARBA" id="ARBA00022824"/>
    </source>
</evidence>
<dbReference type="InterPro" id="IPR036249">
    <property type="entry name" value="Thioredoxin-like_sf"/>
</dbReference>
<keyword evidence="3" id="KW-0732">Signal</keyword>
<dbReference type="Gene3D" id="3.40.30.10">
    <property type="entry name" value="Glutaredoxin"/>
    <property type="match status" value="1"/>
</dbReference>
<evidence type="ECO:0000259" key="5">
    <source>
        <dbReference type="Pfam" id="PF07912"/>
    </source>
</evidence>
<dbReference type="InterPro" id="IPR011679">
    <property type="entry name" value="ERp29_C"/>
</dbReference>
<comment type="caution">
    <text evidence="6">The sequence shown here is derived from an EMBL/GenBank/DDBJ whole genome shotgun (WGS) entry which is preliminary data.</text>
</comment>
<dbReference type="Pfam" id="PF07749">
    <property type="entry name" value="ERp29"/>
    <property type="match status" value="1"/>
</dbReference>
<protein>
    <recommendedName>
        <fullName evidence="1">Endoplasmic reticulum resident protein 29</fullName>
    </recommendedName>
</protein>
<dbReference type="InterPro" id="IPR016855">
    <property type="entry name" value="ERp29"/>
</dbReference>
<feature type="domain" description="Endoplasmic reticulum resident protein 29 C-terminal" evidence="4">
    <location>
        <begin position="152"/>
        <end position="247"/>
    </location>
</feature>
<proteinExistence type="predicted"/>